<keyword evidence="1" id="KW-1133">Transmembrane helix</keyword>
<gene>
    <name evidence="2" type="ORF">B0T22DRAFT_475341</name>
</gene>
<proteinExistence type="predicted"/>
<keyword evidence="3" id="KW-1185">Reference proteome</keyword>
<reference evidence="2" key="1">
    <citation type="journal article" date="2023" name="Mol. Phylogenet. Evol.">
        <title>Genome-scale phylogeny and comparative genomics of the fungal order Sordariales.</title>
        <authorList>
            <person name="Hensen N."/>
            <person name="Bonometti L."/>
            <person name="Westerberg I."/>
            <person name="Brannstrom I.O."/>
            <person name="Guillou S."/>
            <person name="Cros-Aarteil S."/>
            <person name="Calhoun S."/>
            <person name="Haridas S."/>
            <person name="Kuo A."/>
            <person name="Mondo S."/>
            <person name="Pangilinan J."/>
            <person name="Riley R."/>
            <person name="LaButti K."/>
            <person name="Andreopoulos B."/>
            <person name="Lipzen A."/>
            <person name="Chen C."/>
            <person name="Yan M."/>
            <person name="Daum C."/>
            <person name="Ng V."/>
            <person name="Clum A."/>
            <person name="Steindorff A."/>
            <person name="Ohm R.A."/>
            <person name="Martin F."/>
            <person name="Silar P."/>
            <person name="Natvig D.O."/>
            <person name="Lalanne C."/>
            <person name="Gautier V."/>
            <person name="Ament-Velasquez S.L."/>
            <person name="Kruys A."/>
            <person name="Hutchinson M.I."/>
            <person name="Powell A.J."/>
            <person name="Barry K."/>
            <person name="Miller A.N."/>
            <person name="Grigoriev I.V."/>
            <person name="Debuchy R."/>
            <person name="Gladieux P."/>
            <person name="Hiltunen Thoren M."/>
            <person name="Johannesson H."/>
        </authorList>
    </citation>
    <scope>NUCLEOTIDE SEQUENCE</scope>
    <source>
        <strain evidence="2">CBS 314.62</strain>
    </source>
</reference>
<dbReference type="Proteomes" id="UP001270362">
    <property type="component" value="Unassembled WGS sequence"/>
</dbReference>
<sequence length="57" mass="5978">MCVGYDYDYDYDYDGSGGGGGDDGGLRSLFSGSAILFLSLPARVILMLRSGCALQTS</sequence>
<keyword evidence="1" id="KW-0812">Transmembrane</keyword>
<accession>A0AAE0XFI2</accession>
<dbReference type="EMBL" id="JAULSO010000001">
    <property type="protein sequence ID" value="KAK3692419.1"/>
    <property type="molecule type" value="Genomic_DNA"/>
</dbReference>
<comment type="caution">
    <text evidence="2">The sequence shown here is derived from an EMBL/GenBank/DDBJ whole genome shotgun (WGS) entry which is preliminary data.</text>
</comment>
<protein>
    <submittedName>
        <fullName evidence="2">Uncharacterized protein</fullName>
    </submittedName>
</protein>
<reference evidence="2" key="2">
    <citation type="submission" date="2023-06" db="EMBL/GenBank/DDBJ databases">
        <authorList>
            <consortium name="Lawrence Berkeley National Laboratory"/>
            <person name="Haridas S."/>
            <person name="Hensen N."/>
            <person name="Bonometti L."/>
            <person name="Westerberg I."/>
            <person name="Brannstrom I.O."/>
            <person name="Guillou S."/>
            <person name="Cros-Aarteil S."/>
            <person name="Calhoun S."/>
            <person name="Kuo A."/>
            <person name="Mondo S."/>
            <person name="Pangilinan J."/>
            <person name="Riley R."/>
            <person name="Labutti K."/>
            <person name="Andreopoulos B."/>
            <person name="Lipzen A."/>
            <person name="Chen C."/>
            <person name="Yanf M."/>
            <person name="Daum C."/>
            <person name="Ng V."/>
            <person name="Clum A."/>
            <person name="Steindorff A."/>
            <person name="Ohm R."/>
            <person name="Martin F."/>
            <person name="Silar P."/>
            <person name="Natvig D."/>
            <person name="Lalanne C."/>
            <person name="Gautier V."/>
            <person name="Ament-Velasquez S.L."/>
            <person name="Kruys A."/>
            <person name="Hutchinson M.I."/>
            <person name="Powell A.J."/>
            <person name="Barry K."/>
            <person name="Miller A.N."/>
            <person name="Grigoriev I.V."/>
            <person name="Debuchy R."/>
            <person name="Gladieux P."/>
            <person name="Thoren M.H."/>
            <person name="Johannesson H."/>
        </authorList>
    </citation>
    <scope>NUCLEOTIDE SEQUENCE</scope>
    <source>
        <strain evidence="2">CBS 314.62</strain>
    </source>
</reference>
<organism evidence="2 3">
    <name type="scientific">Podospora appendiculata</name>
    <dbReference type="NCBI Taxonomy" id="314037"/>
    <lineage>
        <taxon>Eukaryota</taxon>
        <taxon>Fungi</taxon>
        <taxon>Dikarya</taxon>
        <taxon>Ascomycota</taxon>
        <taxon>Pezizomycotina</taxon>
        <taxon>Sordariomycetes</taxon>
        <taxon>Sordariomycetidae</taxon>
        <taxon>Sordariales</taxon>
        <taxon>Podosporaceae</taxon>
        <taxon>Podospora</taxon>
    </lineage>
</organism>
<evidence type="ECO:0000313" key="2">
    <source>
        <dbReference type="EMBL" id="KAK3692419.1"/>
    </source>
</evidence>
<keyword evidence="1" id="KW-0472">Membrane</keyword>
<name>A0AAE0XFI2_9PEZI</name>
<feature type="transmembrane region" description="Helical" evidence="1">
    <location>
        <begin position="29"/>
        <end position="48"/>
    </location>
</feature>
<dbReference type="AlphaFoldDB" id="A0AAE0XFI2"/>
<evidence type="ECO:0000313" key="3">
    <source>
        <dbReference type="Proteomes" id="UP001270362"/>
    </source>
</evidence>
<evidence type="ECO:0000256" key="1">
    <source>
        <dbReference type="SAM" id="Phobius"/>
    </source>
</evidence>